<dbReference type="AlphaFoldDB" id="A0AA40CVX9"/>
<proteinExistence type="predicted"/>
<keyword evidence="2" id="KW-1185">Reference proteome</keyword>
<reference evidence="1" key="1">
    <citation type="submission" date="2023-06" db="EMBL/GenBank/DDBJ databases">
        <title>Genome-scale phylogeny and comparative genomics of the fungal order Sordariales.</title>
        <authorList>
            <consortium name="Lawrence Berkeley National Laboratory"/>
            <person name="Hensen N."/>
            <person name="Bonometti L."/>
            <person name="Westerberg I."/>
            <person name="Brannstrom I.O."/>
            <person name="Guillou S."/>
            <person name="Cros-Aarteil S."/>
            <person name="Calhoun S."/>
            <person name="Haridas S."/>
            <person name="Kuo A."/>
            <person name="Mondo S."/>
            <person name="Pangilinan J."/>
            <person name="Riley R."/>
            <person name="Labutti K."/>
            <person name="Andreopoulos B."/>
            <person name="Lipzen A."/>
            <person name="Chen C."/>
            <person name="Yanf M."/>
            <person name="Daum C."/>
            <person name="Ng V."/>
            <person name="Clum A."/>
            <person name="Steindorff A."/>
            <person name="Ohm R."/>
            <person name="Martin F."/>
            <person name="Silar P."/>
            <person name="Natvig D."/>
            <person name="Lalanne C."/>
            <person name="Gautier V."/>
            <person name="Ament-Velasquez S.L."/>
            <person name="Kruys A."/>
            <person name="Hutchinson M.I."/>
            <person name="Powell A.J."/>
            <person name="Barry K."/>
            <person name="Miller A.N."/>
            <person name="Grigoriev I.V."/>
            <person name="Debuchy R."/>
            <person name="Gladieux P."/>
            <person name="Thoren M.H."/>
            <person name="Johannesson H."/>
        </authorList>
    </citation>
    <scope>NUCLEOTIDE SEQUENCE</scope>
    <source>
        <strain evidence="1">SMH2532-1</strain>
    </source>
</reference>
<accession>A0AA40CVX9</accession>
<dbReference type="EMBL" id="JAULSV010000002">
    <property type="protein sequence ID" value="KAK0652642.1"/>
    <property type="molecule type" value="Genomic_DNA"/>
</dbReference>
<name>A0AA40CVX9_9PEZI</name>
<comment type="caution">
    <text evidence="1">The sequence shown here is derived from an EMBL/GenBank/DDBJ whole genome shotgun (WGS) entry which is preliminary data.</text>
</comment>
<dbReference type="Proteomes" id="UP001174936">
    <property type="component" value="Unassembled WGS sequence"/>
</dbReference>
<sequence>MCVIRKLLIYCGVKGHPPVNCHTVGTPGSVDCRCGQSILEFDEPVCDALYAAICPSCILMMSVSPEFGLVDDMTMETTPEDLALSPVLEAQHVDTLNGSCFSDEEFQQMWDHLAVEGYFALPPPAHNLLDFSQVDIQVEDHLDFSQVHDPILAEALASQPLSADMDFQMPDGEMQVFNTDTEEKVGSSNAPVDSNIL</sequence>
<organism evidence="1 2">
    <name type="scientific">Cercophora newfieldiana</name>
    <dbReference type="NCBI Taxonomy" id="92897"/>
    <lineage>
        <taxon>Eukaryota</taxon>
        <taxon>Fungi</taxon>
        <taxon>Dikarya</taxon>
        <taxon>Ascomycota</taxon>
        <taxon>Pezizomycotina</taxon>
        <taxon>Sordariomycetes</taxon>
        <taxon>Sordariomycetidae</taxon>
        <taxon>Sordariales</taxon>
        <taxon>Lasiosphaeriaceae</taxon>
        <taxon>Cercophora</taxon>
    </lineage>
</organism>
<protein>
    <submittedName>
        <fullName evidence="1">Uncharacterized protein</fullName>
    </submittedName>
</protein>
<gene>
    <name evidence="1" type="ORF">B0T16DRAFT_454991</name>
</gene>
<evidence type="ECO:0000313" key="2">
    <source>
        <dbReference type="Proteomes" id="UP001174936"/>
    </source>
</evidence>
<evidence type="ECO:0000313" key="1">
    <source>
        <dbReference type="EMBL" id="KAK0652642.1"/>
    </source>
</evidence>